<evidence type="ECO:0000313" key="14">
    <source>
        <dbReference type="Proteomes" id="UP000199415"/>
    </source>
</evidence>
<evidence type="ECO:0000256" key="11">
    <source>
        <dbReference type="HAMAP-Rule" id="MF_01635"/>
    </source>
</evidence>
<dbReference type="HAMAP" id="MF_01635">
    <property type="entry name" value="UbiA"/>
    <property type="match status" value="1"/>
</dbReference>
<dbReference type="FunFam" id="1.20.120.1780:FF:000001">
    <property type="entry name" value="4-hydroxybenzoate octaprenyltransferase"/>
    <property type="match status" value="1"/>
</dbReference>
<evidence type="ECO:0000256" key="6">
    <source>
        <dbReference type="ARBA" id="ARBA00022679"/>
    </source>
</evidence>
<dbReference type="OrthoDB" id="9782418at2"/>
<comment type="subcellular location">
    <subcellularLocation>
        <location evidence="11">Cell inner membrane</location>
        <topology evidence="11">Multi-pass membrane protein</topology>
    </subcellularLocation>
    <subcellularLocation>
        <location evidence="2">Membrane</location>
        <topology evidence="2">Multi-pass membrane protein</topology>
    </subcellularLocation>
</comment>
<proteinExistence type="inferred from homology"/>
<dbReference type="PANTHER" id="PTHR11048:SF28">
    <property type="entry name" value="4-HYDROXYBENZOATE POLYPRENYLTRANSFERASE, MITOCHONDRIAL"/>
    <property type="match status" value="1"/>
</dbReference>
<keyword evidence="8 11" id="KW-0812">Transmembrane</keyword>
<keyword evidence="11" id="KW-0460">Magnesium</keyword>
<evidence type="ECO:0000256" key="8">
    <source>
        <dbReference type="ARBA" id="ARBA00022692"/>
    </source>
</evidence>
<evidence type="ECO:0000256" key="5">
    <source>
        <dbReference type="ARBA" id="ARBA00022519"/>
    </source>
</evidence>
<comment type="function">
    <text evidence="11">Catalyzes the prenylation of para-hydroxybenzoate (PHB) with an all-trans polyprenyl group. Mediates the second step in the final reaction sequence of ubiquinone-8 (UQ-8) biosynthesis, which is the condensation of the polyisoprenoid side chain with PHB, generating the first membrane-bound Q intermediate 3-octaprenyl-4-hydroxybenzoate.</text>
</comment>
<evidence type="ECO:0000256" key="3">
    <source>
        <dbReference type="ARBA" id="ARBA00005985"/>
    </source>
</evidence>
<dbReference type="Pfam" id="PF01040">
    <property type="entry name" value="UbiA"/>
    <property type="match status" value="1"/>
</dbReference>
<dbReference type="CDD" id="cd13959">
    <property type="entry name" value="PT_UbiA_COQ2"/>
    <property type="match status" value="1"/>
</dbReference>
<dbReference type="STRING" id="1082479.SAMN05216241_1267"/>
<keyword evidence="5 11" id="KW-0997">Cell inner membrane</keyword>
<dbReference type="NCBIfam" id="TIGR01474">
    <property type="entry name" value="ubiA_proteo"/>
    <property type="match status" value="1"/>
</dbReference>
<evidence type="ECO:0000256" key="10">
    <source>
        <dbReference type="ARBA" id="ARBA00023136"/>
    </source>
</evidence>
<dbReference type="UniPathway" id="UPA00232"/>
<dbReference type="PROSITE" id="PS00943">
    <property type="entry name" value="UBIA"/>
    <property type="match status" value="1"/>
</dbReference>
<evidence type="ECO:0000256" key="2">
    <source>
        <dbReference type="ARBA" id="ARBA00004141"/>
    </source>
</evidence>
<feature type="transmembrane region" description="Helical" evidence="11">
    <location>
        <begin position="299"/>
        <end position="317"/>
    </location>
</feature>
<keyword evidence="7 11" id="KW-0831">Ubiquinone biosynthesis</keyword>
<sequence length="318" mass="33990">MTIGTPTRGRSRTPTDIPTGTWIDRYPPPALRPYLRLARLDRPIGTWLLLWPCLWSAMLAAAAQGPAVPVPMLLGLLVLFAIGAVAMRGAGCIYNDIVDRDIDAKVARTATRPLASGAVGLVGGWALLILLSLIGLVVLLQLDPSAIRIGLVSLLLVAAYPFMKRVTYWPQAWLGLTFNWGALVGWTAATGSLGWPALALYLGGIGWTLGYDTIYAHQDKDDDALVGVKSAALKLGGWTRPAVAGFYLWAVALFALAGVLAGAAWPFYLGLAAMAVHFAWQVVGLDIDDPTRCLRRFKSNRDAGALLFVGIVLAALFG</sequence>
<dbReference type="AlphaFoldDB" id="A0A1G7VDT4"/>
<dbReference type="InterPro" id="IPR044878">
    <property type="entry name" value="UbiA_sf"/>
</dbReference>
<keyword evidence="9 11" id="KW-1133">Transmembrane helix</keyword>
<dbReference type="InterPro" id="IPR039653">
    <property type="entry name" value="Prenyltransferase"/>
</dbReference>
<feature type="transmembrane region" description="Helical" evidence="11">
    <location>
        <begin position="114"/>
        <end position="140"/>
    </location>
</feature>
<comment type="pathway">
    <text evidence="11">Cofactor biosynthesis; ubiquinone biosynthesis.</text>
</comment>
<evidence type="ECO:0000256" key="4">
    <source>
        <dbReference type="ARBA" id="ARBA00022475"/>
    </source>
</evidence>
<dbReference type="FunFam" id="1.10.357.140:FF:000008">
    <property type="entry name" value="4-hydroxybenzoate octaprenyltransferase"/>
    <property type="match status" value="1"/>
</dbReference>
<protein>
    <recommendedName>
        <fullName evidence="11 12">4-hydroxybenzoate octaprenyltransferase</fullName>
        <ecNumber evidence="11 12">2.5.1.39</ecNumber>
    </recommendedName>
    <alternativeName>
        <fullName evidence="11">4-HB polyprenyltransferase</fullName>
    </alternativeName>
</protein>
<evidence type="ECO:0000313" key="13">
    <source>
        <dbReference type="EMBL" id="SDG57100.1"/>
    </source>
</evidence>
<dbReference type="Gene3D" id="1.10.357.140">
    <property type="entry name" value="UbiA prenyltransferase"/>
    <property type="match status" value="1"/>
</dbReference>
<dbReference type="GO" id="GO:0005886">
    <property type="term" value="C:plasma membrane"/>
    <property type="evidence" value="ECO:0007669"/>
    <property type="project" value="UniProtKB-SubCell"/>
</dbReference>
<evidence type="ECO:0000256" key="7">
    <source>
        <dbReference type="ARBA" id="ARBA00022688"/>
    </source>
</evidence>
<comment type="catalytic activity">
    <reaction evidence="11">
        <text>all-trans-octaprenyl diphosphate + 4-hydroxybenzoate = 4-hydroxy-3-(all-trans-octaprenyl)benzoate + diphosphate</text>
        <dbReference type="Rhea" id="RHEA:27782"/>
        <dbReference type="ChEBI" id="CHEBI:1617"/>
        <dbReference type="ChEBI" id="CHEBI:17879"/>
        <dbReference type="ChEBI" id="CHEBI:33019"/>
        <dbReference type="ChEBI" id="CHEBI:57711"/>
        <dbReference type="EC" id="2.5.1.39"/>
    </reaction>
</comment>
<feature type="transmembrane region" description="Helical" evidence="11">
    <location>
        <begin position="44"/>
        <end position="64"/>
    </location>
</feature>
<dbReference type="Gene3D" id="1.20.120.1780">
    <property type="entry name" value="UbiA prenyltransferase"/>
    <property type="match status" value="1"/>
</dbReference>
<dbReference type="EMBL" id="FNCE01000026">
    <property type="protein sequence ID" value="SDG57100.1"/>
    <property type="molecule type" value="Genomic_DNA"/>
</dbReference>
<organism evidence="13 14">
    <name type="scientific">Limimonas halophila</name>
    <dbReference type="NCBI Taxonomy" id="1082479"/>
    <lineage>
        <taxon>Bacteria</taxon>
        <taxon>Pseudomonadati</taxon>
        <taxon>Pseudomonadota</taxon>
        <taxon>Alphaproteobacteria</taxon>
        <taxon>Rhodospirillales</taxon>
        <taxon>Rhodovibrionaceae</taxon>
        <taxon>Limimonas</taxon>
    </lineage>
</organism>
<comment type="cofactor">
    <cofactor evidence="1 11">
        <name>Mg(2+)</name>
        <dbReference type="ChEBI" id="CHEBI:18420"/>
    </cofactor>
</comment>
<evidence type="ECO:0000256" key="1">
    <source>
        <dbReference type="ARBA" id="ARBA00001946"/>
    </source>
</evidence>
<dbReference type="InterPro" id="IPR030470">
    <property type="entry name" value="UbiA_prenylTrfase_CS"/>
</dbReference>
<dbReference type="GO" id="GO:0008412">
    <property type="term" value="F:4-hydroxybenzoate polyprenyltransferase activity"/>
    <property type="evidence" value="ECO:0007669"/>
    <property type="project" value="UniProtKB-UniRule"/>
</dbReference>
<gene>
    <name evidence="11" type="primary">ubiA</name>
    <name evidence="13" type="ORF">SAMN05216241_1267</name>
</gene>
<comment type="similarity">
    <text evidence="3 11">Belongs to the UbiA prenyltransferase family.</text>
</comment>
<evidence type="ECO:0000256" key="12">
    <source>
        <dbReference type="NCBIfam" id="TIGR01474"/>
    </source>
</evidence>
<evidence type="ECO:0000256" key="9">
    <source>
        <dbReference type="ARBA" id="ARBA00022989"/>
    </source>
</evidence>
<feature type="transmembrane region" description="Helical" evidence="11">
    <location>
        <begin position="242"/>
        <end position="261"/>
    </location>
</feature>
<keyword evidence="6 11" id="KW-0808">Transferase</keyword>
<name>A0A1G7VDT4_9PROT</name>
<dbReference type="EC" id="2.5.1.39" evidence="11 12"/>
<accession>A0A1G7VDT4</accession>
<dbReference type="InterPro" id="IPR000537">
    <property type="entry name" value="UbiA_prenyltransferase"/>
</dbReference>
<dbReference type="RefSeq" id="WP_090022699.1">
    <property type="nucleotide sequence ID" value="NZ_FNCE01000026.1"/>
</dbReference>
<keyword evidence="4 11" id="KW-1003">Cell membrane</keyword>
<dbReference type="PANTHER" id="PTHR11048">
    <property type="entry name" value="PRENYLTRANSFERASES"/>
    <property type="match status" value="1"/>
</dbReference>
<dbReference type="Proteomes" id="UP000199415">
    <property type="component" value="Unassembled WGS sequence"/>
</dbReference>
<reference evidence="13 14" key="1">
    <citation type="submission" date="2016-10" db="EMBL/GenBank/DDBJ databases">
        <authorList>
            <person name="de Groot N.N."/>
        </authorList>
    </citation>
    <scope>NUCLEOTIDE SEQUENCE [LARGE SCALE GENOMIC DNA]</scope>
    <source>
        <strain evidence="13 14">DSM 25584</strain>
    </source>
</reference>
<keyword evidence="14" id="KW-1185">Reference proteome</keyword>
<feature type="transmembrane region" description="Helical" evidence="11">
    <location>
        <begin position="70"/>
        <end position="94"/>
    </location>
</feature>
<feature type="transmembrane region" description="Helical" evidence="11">
    <location>
        <begin position="146"/>
        <end position="163"/>
    </location>
</feature>
<dbReference type="InterPro" id="IPR006370">
    <property type="entry name" value="HB_polyprenyltransferase-like"/>
</dbReference>
<keyword evidence="10 11" id="KW-0472">Membrane</keyword>
<dbReference type="GO" id="GO:0006744">
    <property type="term" value="P:ubiquinone biosynthetic process"/>
    <property type="evidence" value="ECO:0007669"/>
    <property type="project" value="UniProtKB-UniRule"/>
</dbReference>